<name>A0AAJ6YGM5_9HYME</name>
<reference evidence="2" key="1">
    <citation type="submission" date="2025-08" db="UniProtKB">
        <authorList>
            <consortium name="RefSeq"/>
        </authorList>
    </citation>
    <scope>IDENTIFICATION</scope>
</reference>
<accession>A0AAJ6YGM5</accession>
<dbReference type="GO" id="GO:0005886">
    <property type="term" value="C:plasma membrane"/>
    <property type="evidence" value="ECO:0007669"/>
    <property type="project" value="TreeGrafter"/>
</dbReference>
<dbReference type="AlphaFoldDB" id="A0AAJ6YGM5"/>
<dbReference type="PRINTS" id="PR01210">
    <property type="entry name" value="GGTRANSPTASE"/>
</dbReference>
<dbReference type="GeneID" id="105362053"/>
<keyword evidence="1" id="KW-1185">Reference proteome</keyword>
<dbReference type="PANTHER" id="PTHR11686:SF54">
    <property type="entry name" value="GLUTATHIONE HYDROLASE 7"/>
    <property type="match status" value="1"/>
</dbReference>
<dbReference type="Pfam" id="PF01019">
    <property type="entry name" value="G_glu_transpept"/>
    <property type="match status" value="1"/>
</dbReference>
<dbReference type="PANTHER" id="PTHR11686">
    <property type="entry name" value="GAMMA GLUTAMYL TRANSPEPTIDASE"/>
    <property type="match status" value="1"/>
</dbReference>
<dbReference type="KEGG" id="csol:105362053"/>
<dbReference type="InterPro" id="IPR043137">
    <property type="entry name" value="GGT_ssub_C"/>
</dbReference>
<dbReference type="GO" id="GO:0036374">
    <property type="term" value="F:glutathione hydrolase activity"/>
    <property type="evidence" value="ECO:0007669"/>
    <property type="project" value="InterPro"/>
</dbReference>
<dbReference type="RefSeq" id="XP_011497680.1">
    <property type="nucleotide sequence ID" value="XM_011499378.1"/>
</dbReference>
<dbReference type="InterPro" id="IPR000101">
    <property type="entry name" value="GGT_peptidase"/>
</dbReference>
<dbReference type="Proteomes" id="UP000695007">
    <property type="component" value="Unplaced"/>
</dbReference>
<dbReference type="Gene3D" id="3.60.20.40">
    <property type="match status" value="1"/>
</dbReference>
<proteinExistence type="predicted"/>
<dbReference type="GO" id="GO:0006751">
    <property type="term" value="P:glutathione catabolic process"/>
    <property type="evidence" value="ECO:0007669"/>
    <property type="project" value="InterPro"/>
</dbReference>
<dbReference type="SUPFAM" id="SSF56235">
    <property type="entry name" value="N-terminal nucleophile aminohydrolases (Ntn hydrolases)"/>
    <property type="match status" value="1"/>
</dbReference>
<organism evidence="1 2">
    <name type="scientific">Ceratosolen solmsi marchali</name>
    <dbReference type="NCBI Taxonomy" id="326594"/>
    <lineage>
        <taxon>Eukaryota</taxon>
        <taxon>Metazoa</taxon>
        <taxon>Ecdysozoa</taxon>
        <taxon>Arthropoda</taxon>
        <taxon>Hexapoda</taxon>
        <taxon>Insecta</taxon>
        <taxon>Pterygota</taxon>
        <taxon>Neoptera</taxon>
        <taxon>Endopterygota</taxon>
        <taxon>Hymenoptera</taxon>
        <taxon>Apocrita</taxon>
        <taxon>Proctotrupomorpha</taxon>
        <taxon>Chalcidoidea</taxon>
        <taxon>Agaonidae</taxon>
        <taxon>Agaoninae</taxon>
        <taxon>Ceratosolen</taxon>
    </lineage>
</organism>
<sequence length="498" mass="55319">MNYVHQTPTEECPLTKERQGCSLSDCCGFRSIICSFISLTGLITTTLILQLVYDNNAFQGRLNIHGAVATDYINCSQIGTKILIKGGNAVDAAIASMLCMTVVAPHKASLGSGGYIIIYNHGYKEKPKVIDFLNNTTSAEFDELHVRIPAMLRGLEYTHTMYGKLQWQDVVEPSIILAREGFEVSRDFAYETTRNVNLGLFRHINAGEILALPKLANTLELVSKFGTNVFYNGSISNEIFLNKTNERLLNDLSSYEPKVITVQKSSLSQYAIYYPSNFNFLRSIIEEMNMLNISKENASSIDSEIIVAESIIKLALRLKNPYVNYTQSRKFTGVSSIDWQDTYVSIITGLSSPLNLAYNTGAGFVFDNIDNIDNTNSLLSLIPIIFFDEATVCGLRGVFSTDDSIIAGQILYNLLLRSMNVSTAVEYPRYYVLSDGIAIENDDRHSGNRLLHDSLMAIASMSKVDPNMITKSVNVIIKRKNLINGHSDSRGDGLASRF</sequence>
<evidence type="ECO:0000313" key="2">
    <source>
        <dbReference type="RefSeq" id="XP_011497680.1"/>
    </source>
</evidence>
<protein>
    <submittedName>
        <fullName evidence="2">Gamma-glutamyltranspeptidase 1-like</fullName>
    </submittedName>
</protein>
<gene>
    <name evidence="2" type="primary">LOC105362053</name>
</gene>
<dbReference type="InterPro" id="IPR029055">
    <property type="entry name" value="Ntn_hydrolases_N"/>
</dbReference>
<evidence type="ECO:0000313" key="1">
    <source>
        <dbReference type="Proteomes" id="UP000695007"/>
    </source>
</evidence>